<dbReference type="EMBL" id="JACRSU010000001">
    <property type="protein sequence ID" value="MBC8540041.1"/>
    <property type="molecule type" value="Genomic_DNA"/>
</dbReference>
<dbReference type="SUPFAM" id="SSF51658">
    <property type="entry name" value="Xylose isomerase-like"/>
    <property type="match status" value="1"/>
</dbReference>
<protein>
    <submittedName>
        <fullName evidence="3">Sugar phosphate isomerase/epimerase</fullName>
    </submittedName>
</protein>
<dbReference type="InterPro" id="IPR036237">
    <property type="entry name" value="Xyl_isomerase-like_sf"/>
</dbReference>
<organism evidence="3 4">
    <name type="scientific">Congzhengia minquanensis</name>
    <dbReference type="NCBI Taxonomy" id="2763657"/>
    <lineage>
        <taxon>Bacteria</taxon>
        <taxon>Bacillati</taxon>
        <taxon>Bacillota</taxon>
        <taxon>Clostridia</taxon>
        <taxon>Eubacteriales</taxon>
        <taxon>Oscillospiraceae</taxon>
        <taxon>Congzhengia</taxon>
    </lineage>
</organism>
<evidence type="ECO:0000256" key="1">
    <source>
        <dbReference type="ARBA" id="ARBA00023235"/>
    </source>
</evidence>
<dbReference type="GO" id="GO:0016853">
    <property type="term" value="F:isomerase activity"/>
    <property type="evidence" value="ECO:0007669"/>
    <property type="project" value="UniProtKB-KW"/>
</dbReference>
<evidence type="ECO:0000313" key="3">
    <source>
        <dbReference type="EMBL" id="MBC8540041.1"/>
    </source>
</evidence>
<accession>A0A926DLI0</accession>
<dbReference type="PANTHER" id="PTHR43489">
    <property type="entry name" value="ISOMERASE"/>
    <property type="match status" value="1"/>
</dbReference>
<evidence type="ECO:0000259" key="2">
    <source>
        <dbReference type="Pfam" id="PF01261"/>
    </source>
</evidence>
<dbReference type="InterPro" id="IPR050417">
    <property type="entry name" value="Sugar_Epim/Isomerase"/>
</dbReference>
<dbReference type="InterPro" id="IPR013022">
    <property type="entry name" value="Xyl_isomerase-like_TIM-brl"/>
</dbReference>
<dbReference type="Gene3D" id="3.20.20.150">
    <property type="entry name" value="Divalent-metal-dependent TIM barrel enzymes"/>
    <property type="match status" value="1"/>
</dbReference>
<dbReference type="RefSeq" id="WP_249311176.1">
    <property type="nucleotide sequence ID" value="NZ_JACRSU010000001.1"/>
</dbReference>
<sequence length="256" mass="28044">MKIGICAGAKQIAQLKKGMADYAELNLSQVYEMTNGEIKETANVLAACGVPAEAANCFFSAEVKLCGRLFDKNRVREYCKKALYNGAQLGIHTCVLGSGKSRCIDEGEQKEDCIKQLEEAICIAGDAANEFGTTIVLEPLNKKETNVLNTVAEGAALCRKLHHPNVMLLADIYHVALENESLDEISKNGDILRHVHIARPEGRLYPMEHDGFDYPTVKNALDKASYDLRISIEGASPGDFVKSAEESLQFLKSVFC</sequence>
<reference evidence="3" key="1">
    <citation type="submission" date="2020-08" db="EMBL/GenBank/DDBJ databases">
        <title>Genome public.</title>
        <authorList>
            <person name="Liu C."/>
            <person name="Sun Q."/>
        </authorList>
    </citation>
    <scope>NUCLEOTIDE SEQUENCE</scope>
    <source>
        <strain evidence="3">H8</strain>
    </source>
</reference>
<feature type="domain" description="Xylose isomerase-like TIM barrel" evidence="2">
    <location>
        <begin position="22"/>
        <end position="253"/>
    </location>
</feature>
<dbReference type="PANTHER" id="PTHR43489:SF7">
    <property type="entry name" value="3-DEHYDRO-D-GULOSIDE 4-EPIMERASE-RELATED"/>
    <property type="match status" value="1"/>
</dbReference>
<name>A0A926DLI0_9FIRM</name>
<dbReference type="AlphaFoldDB" id="A0A926DLI0"/>
<keyword evidence="4" id="KW-1185">Reference proteome</keyword>
<dbReference type="Proteomes" id="UP000611762">
    <property type="component" value="Unassembled WGS sequence"/>
</dbReference>
<proteinExistence type="predicted"/>
<comment type="caution">
    <text evidence="3">The sequence shown here is derived from an EMBL/GenBank/DDBJ whole genome shotgun (WGS) entry which is preliminary data.</text>
</comment>
<keyword evidence="1 3" id="KW-0413">Isomerase</keyword>
<evidence type="ECO:0000313" key="4">
    <source>
        <dbReference type="Proteomes" id="UP000611762"/>
    </source>
</evidence>
<dbReference type="Pfam" id="PF01261">
    <property type="entry name" value="AP_endonuc_2"/>
    <property type="match status" value="1"/>
</dbReference>
<gene>
    <name evidence="3" type="ORF">H8698_03495</name>
</gene>